<dbReference type="SMART" id="SM00032">
    <property type="entry name" value="CCP"/>
    <property type="match status" value="8"/>
</dbReference>
<dbReference type="Pfam" id="PF07645">
    <property type="entry name" value="EGF_CA"/>
    <property type="match status" value="1"/>
</dbReference>
<feature type="disulfide bond" evidence="10">
    <location>
        <begin position="1400"/>
        <end position="1427"/>
    </location>
</feature>
<feature type="domain" description="EGF-like" evidence="11">
    <location>
        <begin position="998"/>
        <end position="1034"/>
    </location>
</feature>
<dbReference type="FunFam" id="2.10.70.10:FF:000011">
    <property type="entry name" value="CUB and sushi domain-containing protein 3 isoform A"/>
    <property type="match status" value="1"/>
</dbReference>
<evidence type="ECO:0000259" key="13">
    <source>
        <dbReference type="PROSITE" id="PS50923"/>
    </source>
</evidence>
<evidence type="ECO:0000256" key="9">
    <source>
        <dbReference type="PROSITE-ProRule" id="PRU00076"/>
    </source>
</evidence>
<dbReference type="Gene3D" id="2.10.70.10">
    <property type="entry name" value="Complement Module, domain 1"/>
    <property type="match status" value="7"/>
</dbReference>
<dbReference type="PROSITE" id="PS01186">
    <property type="entry name" value="EGF_2"/>
    <property type="match status" value="6"/>
</dbReference>
<feature type="domain" description="Sushi" evidence="13">
    <location>
        <begin position="1372"/>
        <end position="1429"/>
    </location>
</feature>
<dbReference type="SMART" id="SM01411">
    <property type="entry name" value="Ephrin_rec_like"/>
    <property type="match status" value="3"/>
</dbReference>
<evidence type="ECO:0000256" key="4">
    <source>
        <dbReference type="ARBA" id="ARBA00022737"/>
    </source>
</evidence>
<dbReference type="InterPro" id="IPR011641">
    <property type="entry name" value="Tyr-kin_ephrin_A/B_rcpt-like"/>
</dbReference>
<dbReference type="Gene3D" id="2.60.120.200">
    <property type="match status" value="1"/>
</dbReference>
<protein>
    <recommendedName>
        <fullName evidence="17">Sushi, von Willebrand factor type A, EGF and pentraxin domain containing 1</fullName>
    </recommendedName>
</protein>
<evidence type="ECO:0000256" key="1">
    <source>
        <dbReference type="ARBA" id="ARBA00004370"/>
    </source>
</evidence>
<evidence type="ECO:0000256" key="2">
    <source>
        <dbReference type="ARBA" id="ARBA00022536"/>
    </source>
</evidence>
<dbReference type="InterPro" id="IPR000742">
    <property type="entry name" value="EGF"/>
</dbReference>
<feature type="disulfide bond" evidence="9">
    <location>
        <begin position="1062"/>
        <end position="1071"/>
    </location>
</feature>
<dbReference type="PRINTS" id="PR00895">
    <property type="entry name" value="PENTAXIN"/>
</dbReference>
<dbReference type="InterPro" id="IPR013032">
    <property type="entry name" value="EGF-like_CS"/>
</dbReference>
<dbReference type="PROSITE" id="PS50026">
    <property type="entry name" value="EGF_3"/>
    <property type="match status" value="7"/>
</dbReference>
<dbReference type="FunFam" id="2.10.25.10:FF:000109">
    <property type="entry name" value="Notch homolog 4, [Drosophila]"/>
    <property type="match status" value="1"/>
</dbReference>
<evidence type="ECO:0000313" key="15">
    <source>
        <dbReference type="EMBL" id="KAK7833654.1"/>
    </source>
</evidence>
<feature type="domain" description="EGF-like" evidence="11">
    <location>
        <begin position="1036"/>
        <end position="1072"/>
    </location>
</feature>
<feature type="domain" description="EGF-like" evidence="11">
    <location>
        <begin position="917"/>
        <end position="958"/>
    </location>
</feature>
<comment type="caution">
    <text evidence="9">Lacks conserved residue(s) required for the propagation of feature annotation.</text>
</comment>
<dbReference type="InterPro" id="IPR009030">
    <property type="entry name" value="Growth_fac_rcpt_cys_sf"/>
</dbReference>
<dbReference type="InterPro" id="IPR001759">
    <property type="entry name" value="PTX_dom"/>
</dbReference>
<dbReference type="PROSITE" id="PS00010">
    <property type="entry name" value="ASX_HYDROXYL"/>
    <property type="match status" value="6"/>
</dbReference>
<evidence type="ECO:0000256" key="7">
    <source>
        <dbReference type="ARBA" id="ARBA00023157"/>
    </source>
</evidence>
<dbReference type="FunFam" id="2.10.25.10:FF:000638">
    <property type="entry name" value="Uncharacterized protein, isoform A"/>
    <property type="match status" value="1"/>
</dbReference>
<feature type="domain" description="EGF-like" evidence="11">
    <location>
        <begin position="1112"/>
        <end position="1148"/>
    </location>
</feature>
<feature type="disulfide bond" evidence="10">
    <location>
        <begin position="183"/>
        <end position="210"/>
    </location>
</feature>
<comment type="caution">
    <text evidence="15">The sequence shown here is derived from an EMBL/GenBank/DDBJ whole genome shotgun (WGS) entry which is preliminary data.</text>
</comment>
<keyword evidence="8" id="KW-0325">Glycoprotein</keyword>
<sequence>MEINELLWSLFCPQLAHQGRINLKLLQEESAHASHVLMKTTPLDPEAHPLKTVCAEKGTGHLVRPVMGKYLMSYESQELGTREYSLDMKSWVVHCPALKPPENGFFIQNTCKNHFNAACGVRCRPGFDLVGSSIHLCQPNGLWSGTESFCRVRTCPHLRQPKHGHISCSTVEMSYNTLCLVTCNEGYRLEGSAKLTCQGNAQWDGAEPRCVERHCATFQKPKGVLISPPSCGKQPAKPGLICQLSCRPGYVLSGVREVSCATSGKWSAKVQTAVCKDVEAPQISCPKDIETKTGEQQDSANVTWQIPTAKDNSGEKVSVHVHPAFTPPYLFPIGEMAITYTAADSSGNQASCTFYVRVIDVEPPVIDRCRSPPPIQVLEKEHSASWDEPQFSDNSGAELVITRSHTQGDLFPHGETVVWYTATDPSGNNRTCDIHIVIKGSPCEVPFTPINGDFVCAQDSAGVNCTLNCREGYDFTEGSMEKYYCAFEDGIWRPPYSTEWPDCAIKRFANHGFKSFEMLYKTTRCDDMDLLKKFSAAFETTLGKMVPSFCSDAGDIDCRLEDLTKKYCIEYNYDYENGFAIGPGGWGAGNRLDYSYDHFLDVVQETPTGVGKAKSARIKRTAPSSDPKIQLIFNITASVPLPEERNDTLELANQQRLIKTLETITNRLKNTLNKEPMYSFQLASEMVVADSNSLETEKAFLFCRPGSVLRGRMCVNCPLGTYYSLEHSTCESCLMGSYQDEEGQLECKLCPPRTHTEYLHSRSISECKAQCKQGTYSSSGLETCESCPLGTYQPEFGSRSCLRCPETTTTVKRGAVDISACGVPCPVGEFSRSGLTPCYPCPRDYYQPNAGKSFCLACPFYGTTTITGATSITDCSSFSSTFSAAEESVVPLAAPGHTQKKYEVGSQASLTPARSIVFHECFLNPCHNSGTCQQLGRGYVCLCPLGYTGDADAGLKCETDIDECSSLPCLNGGICRDQVGGFTCECPSGYVGQLCEENINECSSSPCLNKGTCTDGLASYHCTCVKGYAGVHCETDVNECQSSPCLNNAVCKDQVGGFLCKCPPGFLGPRCEKNVDECLSQPCQNGATCKDGANSFRCQCPAGFTGPHCELNINECQSNPCRNQATCVDELNAYSCKCRPGFSGHRCETEQPSGFNLDFEVSGIYGYVILDGVLPSLHAVTCAFWMRSSDVINYGTPISYALEGDKDNTFLLTDYNGWVLYVNGKEKITNCPSVNDGSWHHIAITWTSTGGVWRVYIDGKLSDSGTGLSIGKAIPGGGALVLGQEQDKKGEGFNPAESFVGSISQLNFWDYVLSPQQVNSIFSHVLNSQVKSLASSCPEELSRGNVLAWPDFLPGITGKVKVDSSSRFCSGIRCGLPPALENGFYSAEDFHAGSTVTYQCNNGYYLLGDSRMFCTDNGSWNGISPSCLDVDECAVGSDCNEHASCLNTNGSYICSCDPPYTGDGKNCAGIEILISGAQFKCDKGYTLAGDEETACLASGSWSHSFPVCELVKCPSPETIDHGKYILSGVTYLSIASYSCDNGYSLQGPALLECTASGRWDRPPPTCHLVSCGEPPVLKDAVITGSDFTFGSLVTYTCKEGVSGGKALSVVKPQGLFR</sequence>
<evidence type="ECO:0000313" key="16">
    <source>
        <dbReference type="Proteomes" id="UP001488838"/>
    </source>
</evidence>
<keyword evidence="16" id="KW-1185">Reference proteome</keyword>
<dbReference type="InterPro" id="IPR003410">
    <property type="entry name" value="HYR_dom"/>
</dbReference>
<feature type="disulfide bond" evidence="9">
    <location>
        <begin position="1138"/>
        <end position="1147"/>
    </location>
</feature>
<feature type="domain" description="EGF-like" evidence="11">
    <location>
        <begin position="1429"/>
        <end position="1468"/>
    </location>
</feature>
<dbReference type="Pfam" id="PF12661">
    <property type="entry name" value="hEGF"/>
    <property type="match status" value="1"/>
</dbReference>
<evidence type="ECO:0000256" key="3">
    <source>
        <dbReference type="ARBA" id="ARBA00022729"/>
    </source>
</evidence>
<dbReference type="SUPFAM" id="SSF57184">
    <property type="entry name" value="Growth factor receptor domain"/>
    <property type="match status" value="2"/>
</dbReference>
<dbReference type="PRINTS" id="PR00010">
    <property type="entry name" value="EGFBLOOD"/>
</dbReference>
<feature type="disulfide bond" evidence="10">
    <location>
        <begin position="1539"/>
        <end position="1566"/>
    </location>
</feature>
<dbReference type="EMBL" id="JBBHLL010000006">
    <property type="protein sequence ID" value="KAK7833654.1"/>
    <property type="molecule type" value="Genomic_DNA"/>
</dbReference>
<feature type="domain" description="Sushi" evidence="13">
    <location>
        <begin position="1511"/>
        <end position="1568"/>
    </location>
</feature>
<keyword evidence="2 9" id="KW-0245">EGF-like domain</keyword>
<dbReference type="InterPro" id="IPR001881">
    <property type="entry name" value="EGF-like_Ca-bd_dom"/>
</dbReference>
<dbReference type="PROSITE" id="PS01187">
    <property type="entry name" value="EGF_CA"/>
    <property type="match status" value="3"/>
</dbReference>
<dbReference type="PANTHER" id="PTHR12916:SF4">
    <property type="entry name" value="UNINFLATABLE, ISOFORM C"/>
    <property type="match status" value="1"/>
</dbReference>
<evidence type="ECO:0008006" key="17">
    <source>
        <dbReference type="Google" id="ProtNLM"/>
    </source>
</evidence>
<dbReference type="GO" id="GO:0031012">
    <property type="term" value="C:extracellular matrix"/>
    <property type="evidence" value="ECO:0007669"/>
    <property type="project" value="UniProtKB-ARBA"/>
</dbReference>
<dbReference type="CDD" id="cd00033">
    <property type="entry name" value="CCP"/>
    <property type="match status" value="6"/>
</dbReference>
<dbReference type="InterPro" id="IPR013320">
    <property type="entry name" value="ConA-like_dom_sf"/>
</dbReference>
<feature type="domain" description="Sushi" evidence="13">
    <location>
        <begin position="93"/>
        <end position="152"/>
    </location>
</feature>
<feature type="domain" description="HYR" evidence="12">
    <location>
        <begin position="276"/>
        <end position="360"/>
    </location>
</feature>
<keyword evidence="10" id="KW-0768">Sushi</keyword>
<dbReference type="FunFam" id="2.10.25.10:FF:000038">
    <property type="entry name" value="Fibrillin 2"/>
    <property type="match status" value="1"/>
</dbReference>
<dbReference type="CDD" id="cd00054">
    <property type="entry name" value="EGF_CA"/>
    <property type="match status" value="6"/>
</dbReference>
<gene>
    <name evidence="15" type="ORF">U0070_020675</name>
</gene>
<feature type="disulfide bond" evidence="10">
    <location>
        <begin position="123"/>
        <end position="150"/>
    </location>
</feature>
<dbReference type="PROSITE" id="PS50923">
    <property type="entry name" value="SUSHI"/>
    <property type="match status" value="7"/>
</dbReference>
<dbReference type="PANTHER" id="PTHR12916">
    <property type="entry name" value="CYTOCHROME C OXIDASE POLYPEPTIDE VIC-2"/>
    <property type="match status" value="1"/>
</dbReference>
<feature type="disulfide bond" evidence="9">
    <location>
        <begin position="1100"/>
        <end position="1109"/>
    </location>
</feature>
<dbReference type="FunFam" id="2.10.25.10:FF:000640">
    <property type="entry name" value="Sushi, von Willebrand factor type A, EGF and pentraxin domain-containing protein 1"/>
    <property type="match status" value="1"/>
</dbReference>
<organism evidence="15 16">
    <name type="scientific">Myodes glareolus</name>
    <name type="common">Bank vole</name>
    <name type="synonym">Clethrionomys glareolus</name>
    <dbReference type="NCBI Taxonomy" id="447135"/>
    <lineage>
        <taxon>Eukaryota</taxon>
        <taxon>Metazoa</taxon>
        <taxon>Chordata</taxon>
        <taxon>Craniata</taxon>
        <taxon>Vertebrata</taxon>
        <taxon>Euteleostomi</taxon>
        <taxon>Mammalia</taxon>
        <taxon>Eutheria</taxon>
        <taxon>Euarchontoglires</taxon>
        <taxon>Glires</taxon>
        <taxon>Rodentia</taxon>
        <taxon>Myomorpha</taxon>
        <taxon>Muroidea</taxon>
        <taxon>Cricetidae</taxon>
        <taxon>Arvicolinae</taxon>
        <taxon>Myodes</taxon>
    </lineage>
</organism>
<feature type="domain" description="HYR" evidence="12">
    <location>
        <begin position="361"/>
        <end position="440"/>
    </location>
</feature>
<feature type="disulfide bond" evidence="10">
    <location>
        <begin position="1481"/>
        <end position="1508"/>
    </location>
</feature>
<evidence type="ECO:0000259" key="14">
    <source>
        <dbReference type="PROSITE" id="PS51828"/>
    </source>
</evidence>
<feature type="domain" description="Sushi" evidence="13">
    <location>
        <begin position="153"/>
        <end position="212"/>
    </location>
</feature>
<comment type="subcellular location">
    <subcellularLocation>
        <location evidence="1">Membrane</location>
    </subcellularLocation>
</comment>
<dbReference type="Pfam" id="PF02494">
    <property type="entry name" value="HYR"/>
    <property type="match status" value="2"/>
</dbReference>
<evidence type="ECO:0000256" key="6">
    <source>
        <dbReference type="ARBA" id="ARBA00023136"/>
    </source>
</evidence>
<feature type="domain" description="EGF-like" evidence="11">
    <location>
        <begin position="1074"/>
        <end position="1110"/>
    </location>
</feature>
<dbReference type="InterPro" id="IPR013783">
    <property type="entry name" value="Ig-like_fold"/>
</dbReference>
<keyword evidence="4" id="KW-0677">Repeat</keyword>
<keyword evidence="5" id="KW-0106">Calcium</keyword>
<dbReference type="SMART" id="SM00159">
    <property type="entry name" value="PTX"/>
    <property type="match status" value="1"/>
</dbReference>
<feature type="disulfide bond" evidence="9">
    <location>
        <begin position="1024"/>
        <end position="1033"/>
    </location>
</feature>
<evidence type="ECO:0000256" key="10">
    <source>
        <dbReference type="PROSITE-ProRule" id="PRU00302"/>
    </source>
</evidence>
<dbReference type="InterPro" id="IPR000152">
    <property type="entry name" value="EGF-type_Asp/Asn_hydroxyl_site"/>
</dbReference>
<dbReference type="InterPro" id="IPR000436">
    <property type="entry name" value="Sushi_SCR_CCP_dom"/>
</dbReference>
<dbReference type="CDD" id="cd00152">
    <property type="entry name" value="PTX"/>
    <property type="match status" value="1"/>
</dbReference>
<proteinExistence type="predicted"/>
<dbReference type="PROSITE" id="PS51828">
    <property type="entry name" value="PTX_2"/>
    <property type="match status" value="1"/>
</dbReference>
<dbReference type="GO" id="GO:0005509">
    <property type="term" value="F:calcium ion binding"/>
    <property type="evidence" value="ECO:0007669"/>
    <property type="project" value="InterPro"/>
</dbReference>
<feature type="domain" description="Sushi" evidence="13">
    <location>
        <begin position="441"/>
        <end position="505"/>
    </location>
</feature>
<dbReference type="SMART" id="SM00181">
    <property type="entry name" value="EGF"/>
    <property type="match status" value="8"/>
</dbReference>
<dbReference type="PROSITE" id="PS00022">
    <property type="entry name" value="EGF_1"/>
    <property type="match status" value="5"/>
</dbReference>
<dbReference type="FunFam" id="2.10.50.10:FF:000018">
    <property type="entry name" value="Sushi, von Willebrand factor type A, EGF and pentraxin domain-containing 1"/>
    <property type="match status" value="2"/>
</dbReference>
<name>A0AAW0K4Z3_MYOGA</name>
<dbReference type="Gene3D" id="2.10.25.10">
    <property type="entry name" value="Laminin"/>
    <property type="match status" value="7"/>
</dbReference>
<dbReference type="FunFam" id="2.10.70.10:FF:000257">
    <property type="entry name" value="Sushi, von Willebrand factor type A, EGF and pentraxin domain-containing protein 1"/>
    <property type="match status" value="1"/>
</dbReference>
<dbReference type="Gene3D" id="2.60.40.10">
    <property type="entry name" value="Immunoglobulins"/>
    <property type="match status" value="1"/>
</dbReference>
<dbReference type="FunFam" id="2.10.25.10:FF:000553">
    <property type="entry name" value="Sushi, von Willebrand factor type A, EGF and pentraxin domain-containing 1"/>
    <property type="match status" value="1"/>
</dbReference>
<accession>A0AAW0K4Z3</accession>
<dbReference type="Pfam" id="PF07699">
    <property type="entry name" value="Ephrin_rec_like"/>
    <property type="match status" value="3"/>
</dbReference>
<keyword evidence="3" id="KW-0732">Signal</keyword>
<feature type="disulfide bond" evidence="9">
    <location>
        <begin position="986"/>
        <end position="995"/>
    </location>
</feature>
<feature type="domain" description="Sushi" evidence="13">
    <location>
        <begin position="213"/>
        <end position="277"/>
    </location>
</feature>
<evidence type="ECO:0000256" key="5">
    <source>
        <dbReference type="ARBA" id="ARBA00022837"/>
    </source>
</evidence>
<dbReference type="InterPro" id="IPR018097">
    <property type="entry name" value="EGF_Ca-bd_CS"/>
</dbReference>
<keyword evidence="6" id="KW-0472">Membrane</keyword>
<dbReference type="GO" id="GO:0016020">
    <property type="term" value="C:membrane"/>
    <property type="evidence" value="ECO:0007669"/>
    <property type="project" value="UniProtKB-SubCell"/>
</dbReference>
<dbReference type="Pfam" id="PF00354">
    <property type="entry name" value="Pentaxin"/>
    <property type="match status" value="1"/>
</dbReference>
<dbReference type="InterPro" id="IPR049883">
    <property type="entry name" value="NOTCH1_EGF-like"/>
</dbReference>
<feature type="domain" description="EGF-like" evidence="11">
    <location>
        <begin position="960"/>
        <end position="996"/>
    </location>
</feature>
<dbReference type="SUPFAM" id="SSF57196">
    <property type="entry name" value="EGF/Laminin"/>
    <property type="match status" value="4"/>
</dbReference>
<evidence type="ECO:0000259" key="12">
    <source>
        <dbReference type="PROSITE" id="PS50825"/>
    </source>
</evidence>
<dbReference type="PROSITE" id="PS50825">
    <property type="entry name" value="HYR"/>
    <property type="match status" value="2"/>
</dbReference>
<dbReference type="SUPFAM" id="SSF49899">
    <property type="entry name" value="Concanavalin A-like lectins/glucanases"/>
    <property type="match status" value="1"/>
</dbReference>
<dbReference type="Pfam" id="PF00084">
    <property type="entry name" value="Sushi"/>
    <property type="match status" value="6"/>
</dbReference>
<dbReference type="SMART" id="SM00179">
    <property type="entry name" value="EGF_CA"/>
    <property type="match status" value="7"/>
</dbReference>
<dbReference type="Gene3D" id="2.10.50.10">
    <property type="entry name" value="Tumor Necrosis Factor Receptor, subunit A, domain 2"/>
    <property type="match status" value="3"/>
</dbReference>
<evidence type="ECO:0000259" key="11">
    <source>
        <dbReference type="PROSITE" id="PS50026"/>
    </source>
</evidence>
<dbReference type="InterPro" id="IPR035976">
    <property type="entry name" value="Sushi/SCR/CCP_sf"/>
</dbReference>
<dbReference type="CDD" id="cd00053">
    <property type="entry name" value="EGF"/>
    <property type="match status" value="1"/>
</dbReference>
<dbReference type="Proteomes" id="UP001488838">
    <property type="component" value="Unassembled WGS sequence"/>
</dbReference>
<reference evidence="15 16" key="1">
    <citation type="journal article" date="2023" name="bioRxiv">
        <title>Conserved and derived expression patterns and positive selection on dental genes reveal complex evolutionary context of ever-growing rodent molars.</title>
        <authorList>
            <person name="Calamari Z.T."/>
            <person name="Song A."/>
            <person name="Cohen E."/>
            <person name="Akter M."/>
            <person name="Roy R.D."/>
            <person name="Hallikas O."/>
            <person name="Christensen M.M."/>
            <person name="Li P."/>
            <person name="Marangoni P."/>
            <person name="Jernvall J."/>
            <person name="Klein O.D."/>
        </authorList>
    </citation>
    <scope>NUCLEOTIDE SEQUENCE [LARGE SCALE GENOMIC DNA]</scope>
    <source>
        <strain evidence="15">V071</strain>
    </source>
</reference>
<dbReference type="FunFam" id="2.60.120.200:FF:000012">
    <property type="entry name" value="neuronal pentraxin receptor"/>
    <property type="match status" value="1"/>
</dbReference>
<feature type="domain" description="Pentraxin (PTX)" evidence="14">
    <location>
        <begin position="1153"/>
        <end position="1369"/>
    </location>
</feature>
<keyword evidence="7 9" id="KW-1015">Disulfide bond</keyword>
<dbReference type="Pfam" id="PF00008">
    <property type="entry name" value="EGF"/>
    <property type="match status" value="5"/>
</dbReference>
<dbReference type="FunFam" id="2.10.25.10:FF:000004">
    <property type="entry name" value="Neurogenic locus notch 1"/>
    <property type="match status" value="2"/>
</dbReference>
<evidence type="ECO:0000256" key="8">
    <source>
        <dbReference type="ARBA" id="ARBA00023180"/>
    </source>
</evidence>
<feature type="domain" description="Sushi" evidence="13">
    <location>
        <begin position="1454"/>
        <end position="1510"/>
    </location>
</feature>
<dbReference type="SUPFAM" id="SSF57535">
    <property type="entry name" value="Complement control module/SCR domain"/>
    <property type="match status" value="7"/>
</dbReference>